<dbReference type="PANTHER" id="PTHR13944:SF23">
    <property type="entry name" value="RHO GUANINE NUCLEOTIDE EXCHANGE FACTOR 18"/>
    <property type="match status" value="1"/>
</dbReference>
<dbReference type="GeneTree" id="ENSGT00940000154146"/>
<protein>
    <submittedName>
        <fullName evidence="1">Uncharacterized protein</fullName>
    </submittedName>
</protein>
<dbReference type="InterPro" id="IPR051632">
    <property type="entry name" value="Rho_GEF"/>
</dbReference>
<evidence type="ECO:0000313" key="2">
    <source>
        <dbReference type="Proteomes" id="UP000261660"/>
    </source>
</evidence>
<dbReference type="GO" id="GO:0005886">
    <property type="term" value="C:plasma membrane"/>
    <property type="evidence" value="ECO:0007669"/>
    <property type="project" value="TreeGrafter"/>
</dbReference>
<proteinExistence type="predicted"/>
<dbReference type="GO" id="GO:0035023">
    <property type="term" value="P:regulation of Rho protein signal transduction"/>
    <property type="evidence" value="ECO:0007669"/>
    <property type="project" value="TreeGrafter"/>
</dbReference>
<evidence type="ECO:0000313" key="1">
    <source>
        <dbReference type="Ensembl" id="ENSLBEP00000034669.1"/>
    </source>
</evidence>
<name>A0A3Q3GTL1_9LABR</name>
<dbReference type="InParanoid" id="A0A3Q3GTL1"/>
<reference evidence="1" key="1">
    <citation type="submission" date="2025-08" db="UniProtKB">
        <authorList>
            <consortium name="Ensembl"/>
        </authorList>
    </citation>
    <scope>IDENTIFICATION</scope>
</reference>
<dbReference type="Ensembl" id="ENSLBET00000036156.1">
    <property type="protein sequence ID" value="ENSLBEP00000034669.1"/>
    <property type="gene ID" value="ENSLBEG00000026055.1"/>
</dbReference>
<keyword evidence="2" id="KW-1185">Reference proteome</keyword>
<dbReference type="PANTHER" id="PTHR13944">
    <property type="entry name" value="AGAP007712-PA"/>
    <property type="match status" value="1"/>
</dbReference>
<dbReference type="STRING" id="56723.ENSLBEP00000034669"/>
<accession>A0A3Q3GTL1</accession>
<reference evidence="1" key="2">
    <citation type="submission" date="2025-09" db="UniProtKB">
        <authorList>
            <consortium name="Ensembl"/>
        </authorList>
    </citation>
    <scope>IDENTIFICATION</scope>
</reference>
<dbReference type="Proteomes" id="UP000261660">
    <property type="component" value="Unplaced"/>
</dbReference>
<organism evidence="1 2">
    <name type="scientific">Labrus bergylta</name>
    <name type="common">ballan wrasse</name>
    <dbReference type="NCBI Taxonomy" id="56723"/>
    <lineage>
        <taxon>Eukaryota</taxon>
        <taxon>Metazoa</taxon>
        <taxon>Chordata</taxon>
        <taxon>Craniata</taxon>
        <taxon>Vertebrata</taxon>
        <taxon>Euteleostomi</taxon>
        <taxon>Actinopterygii</taxon>
        <taxon>Neopterygii</taxon>
        <taxon>Teleostei</taxon>
        <taxon>Neoteleostei</taxon>
        <taxon>Acanthomorphata</taxon>
        <taxon>Eupercaria</taxon>
        <taxon>Labriformes</taxon>
        <taxon>Labridae</taxon>
        <taxon>Labrus</taxon>
    </lineage>
</organism>
<sequence>MFSSLSESRDMKVNPQQAPLYGRCVITVQLSDEELARDEEGVDYFLLFAGSTQRHLTSTLRSSHDTLQALCPAHDCCEVVLVTLCSAGRDVPEDPEDPEDPDIPKPRLGCVAPLAEHRFSFVQDLAFDMAQFLVSNKTQTPFPFFFLGENTRAEACNRSGREKWLPWLRVMQQCRPSDSKTTGCHFIVSSLARLPSQSPWCSINEIFLAQ</sequence>
<dbReference type="AlphaFoldDB" id="A0A3Q3GTL1"/>